<dbReference type="PANTHER" id="PTHR23407:SF1">
    <property type="entry name" value="5-FORMYLTETRAHYDROFOLATE CYCLO-LIGASE"/>
    <property type="match status" value="1"/>
</dbReference>
<dbReference type="NCBIfam" id="TIGR02727">
    <property type="entry name" value="MTHFS_bact"/>
    <property type="match status" value="1"/>
</dbReference>
<dbReference type="EMBL" id="WNDQ01000002">
    <property type="protein sequence ID" value="KAF1023844.1"/>
    <property type="molecule type" value="Genomic_DNA"/>
</dbReference>
<feature type="binding site" evidence="4">
    <location>
        <begin position="160"/>
        <end position="168"/>
    </location>
    <ligand>
        <name>ATP</name>
        <dbReference type="ChEBI" id="CHEBI:30616"/>
    </ligand>
</feature>
<comment type="cofactor">
    <cofactor evidence="5">
        <name>Mg(2+)</name>
        <dbReference type="ChEBI" id="CHEBI:18420"/>
    </cofactor>
</comment>
<name>A0A7V8JS46_9BURK</name>
<gene>
    <name evidence="6" type="ORF">GAK30_00210</name>
</gene>
<dbReference type="PIRSF" id="PIRSF006806">
    <property type="entry name" value="FTHF_cligase"/>
    <property type="match status" value="1"/>
</dbReference>
<proteinExistence type="inferred from homology"/>
<organism evidence="6 7">
    <name type="scientific">Paracidovorax wautersii</name>
    <dbReference type="NCBI Taxonomy" id="1177982"/>
    <lineage>
        <taxon>Bacteria</taxon>
        <taxon>Pseudomonadati</taxon>
        <taxon>Pseudomonadota</taxon>
        <taxon>Betaproteobacteria</taxon>
        <taxon>Burkholderiales</taxon>
        <taxon>Comamonadaceae</taxon>
        <taxon>Paracidovorax</taxon>
    </lineage>
</organism>
<dbReference type="Proteomes" id="UP000461670">
    <property type="component" value="Unassembled WGS sequence"/>
</dbReference>
<keyword evidence="5" id="KW-0460">Magnesium</keyword>
<dbReference type="InterPro" id="IPR024185">
    <property type="entry name" value="FTHF_cligase-like_sf"/>
</dbReference>
<dbReference type="GO" id="GO:0046872">
    <property type="term" value="F:metal ion binding"/>
    <property type="evidence" value="ECO:0007669"/>
    <property type="project" value="UniProtKB-KW"/>
</dbReference>
<keyword evidence="6" id="KW-0436">Ligase</keyword>
<evidence type="ECO:0000313" key="7">
    <source>
        <dbReference type="Proteomes" id="UP000461670"/>
    </source>
</evidence>
<comment type="caution">
    <text evidence="6">The sequence shown here is derived from an EMBL/GenBank/DDBJ whole genome shotgun (WGS) entry which is preliminary data.</text>
</comment>
<keyword evidence="2 4" id="KW-0547">Nucleotide-binding</keyword>
<accession>A0A7V8JS46</accession>
<dbReference type="GO" id="GO:0005524">
    <property type="term" value="F:ATP binding"/>
    <property type="evidence" value="ECO:0007669"/>
    <property type="project" value="UniProtKB-KW"/>
</dbReference>
<keyword evidence="3 4" id="KW-0067">ATP-binding</keyword>
<reference evidence="7" key="1">
    <citation type="journal article" date="2020" name="MBio">
        <title>Horizontal gene transfer to a defensive symbiont with a reduced genome amongst a multipartite beetle microbiome.</title>
        <authorList>
            <person name="Waterworth S.C."/>
            <person name="Florez L.V."/>
            <person name="Rees E.R."/>
            <person name="Hertweck C."/>
            <person name="Kaltenpoth M."/>
            <person name="Kwan J.C."/>
        </authorList>
    </citation>
    <scope>NUCLEOTIDE SEQUENCE [LARGE SCALE GENOMIC DNA]</scope>
</reference>
<dbReference type="GO" id="GO:0030272">
    <property type="term" value="F:5-formyltetrahydrofolate cyclo-ligase activity"/>
    <property type="evidence" value="ECO:0007669"/>
    <property type="project" value="UniProtKB-EC"/>
</dbReference>
<keyword evidence="5" id="KW-0479">Metal-binding</keyword>
<evidence type="ECO:0000256" key="5">
    <source>
        <dbReference type="RuleBase" id="RU361279"/>
    </source>
</evidence>
<evidence type="ECO:0000256" key="2">
    <source>
        <dbReference type="ARBA" id="ARBA00022741"/>
    </source>
</evidence>
<protein>
    <recommendedName>
        <fullName evidence="5">5-formyltetrahydrofolate cyclo-ligase</fullName>
        <ecNumber evidence="5">6.3.3.2</ecNumber>
    </recommendedName>
</protein>
<dbReference type="Gene3D" id="3.40.50.10420">
    <property type="entry name" value="NagB/RpiA/CoA transferase-like"/>
    <property type="match status" value="1"/>
</dbReference>
<evidence type="ECO:0000256" key="3">
    <source>
        <dbReference type="ARBA" id="ARBA00022840"/>
    </source>
</evidence>
<comment type="similarity">
    <text evidence="1 5">Belongs to the 5-formyltetrahydrofolate cyclo-ligase family.</text>
</comment>
<dbReference type="InterPro" id="IPR002698">
    <property type="entry name" value="FTHF_cligase"/>
</dbReference>
<evidence type="ECO:0000256" key="4">
    <source>
        <dbReference type="PIRSR" id="PIRSR006806-1"/>
    </source>
</evidence>
<dbReference type="Pfam" id="PF01812">
    <property type="entry name" value="5-FTHF_cyc-lig"/>
    <property type="match status" value="1"/>
</dbReference>
<dbReference type="GO" id="GO:0009396">
    <property type="term" value="P:folic acid-containing compound biosynthetic process"/>
    <property type="evidence" value="ECO:0007669"/>
    <property type="project" value="TreeGrafter"/>
</dbReference>
<dbReference type="SUPFAM" id="SSF100950">
    <property type="entry name" value="NagB/RpiA/CoA transferase-like"/>
    <property type="match status" value="1"/>
</dbReference>
<sequence>MDKAAAKAELRKRLIKERLDLPNRLLLAERLQSVMRFWLIDRPDTIIGAYWPIKGEFDPLPALYRWQEDAVLGSTLAQSSAASAPQAPVLATQSLAARSPRKIGLPVVDKVHKTLVFHAWYPGCPMEEDAYGIPKPKDTEVVVPTLLFVPCVGYGVGGYRLGYGGGFYDRTLATLQPRPLTVGLGFTHGFLEDFEPESHDEALDAILNDNGVVWAGPASER</sequence>
<evidence type="ECO:0000256" key="1">
    <source>
        <dbReference type="ARBA" id="ARBA00010638"/>
    </source>
</evidence>
<dbReference type="AlphaFoldDB" id="A0A7V8JS46"/>
<dbReference type="EC" id="6.3.3.2" evidence="5"/>
<dbReference type="GO" id="GO:0035999">
    <property type="term" value="P:tetrahydrofolate interconversion"/>
    <property type="evidence" value="ECO:0007669"/>
    <property type="project" value="TreeGrafter"/>
</dbReference>
<dbReference type="PANTHER" id="PTHR23407">
    <property type="entry name" value="ATPASE INHIBITOR/5-FORMYLTETRAHYDROFOLATE CYCLO-LIGASE"/>
    <property type="match status" value="1"/>
</dbReference>
<dbReference type="InterPro" id="IPR037171">
    <property type="entry name" value="NagB/RpiA_transferase-like"/>
</dbReference>
<comment type="catalytic activity">
    <reaction evidence="5">
        <text>(6S)-5-formyl-5,6,7,8-tetrahydrofolate + ATP = (6R)-5,10-methenyltetrahydrofolate + ADP + phosphate</text>
        <dbReference type="Rhea" id="RHEA:10488"/>
        <dbReference type="ChEBI" id="CHEBI:30616"/>
        <dbReference type="ChEBI" id="CHEBI:43474"/>
        <dbReference type="ChEBI" id="CHEBI:57455"/>
        <dbReference type="ChEBI" id="CHEBI:57457"/>
        <dbReference type="ChEBI" id="CHEBI:456216"/>
        <dbReference type="EC" id="6.3.3.2"/>
    </reaction>
</comment>
<evidence type="ECO:0000313" key="6">
    <source>
        <dbReference type="EMBL" id="KAF1023844.1"/>
    </source>
</evidence>